<dbReference type="AlphaFoldDB" id="A0A0G0W2U5"/>
<accession>A0A0G0W2U5</accession>
<evidence type="ECO:0000313" key="4">
    <source>
        <dbReference type="Proteomes" id="UP000034544"/>
    </source>
</evidence>
<protein>
    <submittedName>
        <fullName evidence="3">Uncharacterized protein</fullName>
    </submittedName>
</protein>
<evidence type="ECO:0000256" key="1">
    <source>
        <dbReference type="SAM" id="MobiDB-lite"/>
    </source>
</evidence>
<sequence>MESSKIVPAIVVVLFVLCAAVAFVAFAFNTLGMEIPFVKEVRIPQIGTVLLYITFVLALVIFSLSLAYWIAKSIEGDVFRFMDRQLLPKKGKGNSHTTIYGERLERVVPPSFEATTVWELITQTLPGIFVISGVFHGTAVGIAKFSGPFPVAVGFFVLALLVNVTVIPWAYWLKEWRRRHTTFIVFTFTTYYVKVRTPILSLLSGLGTLPIASKTPIKQILEVQSAADPEDFDPTFKTSWIRDQFTSWVAKRKGLGTIFLRSISQKAEDILLWVDHAPGLQNILERLIENAALQASEQSFIAEEAVRKKVGDPDQEDWSRGKTEKEAFLYLEKFKGIRSPGIKYDLFRVEDPGLYDEDGNLLRNSPTEAPNEAKSDDVNVAHLFPSRNRMYGEPDLTEGEDPEKDRLP</sequence>
<organism evidence="3 4">
    <name type="scientific">candidate division WWE3 bacterium GW2011_GWE1_41_27</name>
    <dbReference type="NCBI Taxonomy" id="1619131"/>
    <lineage>
        <taxon>Bacteria</taxon>
        <taxon>Katanobacteria</taxon>
    </lineage>
</organism>
<proteinExistence type="predicted"/>
<feature type="region of interest" description="Disordered" evidence="1">
    <location>
        <begin position="357"/>
        <end position="408"/>
    </location>
</feature>
<dbReference type="Proteomes" id="UP000034544">
    <property type="component" value="Unassembled WGS sequence"/>
</dbReference>
<feature type="transmembrane region" description="Helical" evidence="2">
    <location>
        <begin position="49"/>
        <end position="71"/>
    </location>
</feature>
<dbReference type="EMBL" id="LCBF01000010">
    <property type="protein sequence ID" value="KKS07270.1"/>
    <property type="molecule type" value="Genomic_DNA"/>
</dbReference>
<feature type="transmembrane region" description="Helical" evidence="2">
    <location>
        <begin position="6"/>
        <end position="28"/>
    </location>
</feature>
<reference evidence="3 4" key="1">
    <citation type="journal article" date="2015" name="Nature">
        <title>rRNA introns, odd ribosomes, and small enigmatic genomes across a large radiation of phyla.</title>
        <authorList>
            <person name="Brown C.T."/>
            <person name="Hug L.A."/>
            <person name="Thomas B.C."/>
            <person name="Sharon I."/>
            <person name="Castelle C.J."/>
            <person name="Singh A."/>
            <person name="Wilkins M.J."/>
            <person name="Williams K.H."/>
            <person name="Banfield J.F."/>
        </authorList>
    </citation>
    <scope>NUCLEOTIDE SEQUENCE [LARGE SCALE GENOMIC DNA]</scope>
</reference>
<evidence type="ECO:0000313" key="3">
    <source>
        <dbReference type="EMBL" id="KKS07270.1"/>
    </source>
</evidence>
<keyword evidence="2" id="KW-0472">Membrane</keyword>
<feature type="transmembrane region" description="Helical" evidence="2">
    <location>
        <begin position="151"/>
        <end position="173"/>
    </location>
</feature>
<name>A0A0G0W2U5_UNCKA</name>
<gene>
    <name evidence="3" type="ORF">UU59_C0010G0013</name>
</gene>
<keyword evidence="2" id="KW-0812">Transmembrane</keyword>
<comment type="caution">
    <text evidence="3">The sequence shown here is derived from an EMBL/GenBank/DDBJ whole genome shotgun (WGS) entry which is preliminary data.</text>
</comment>
<evidence type="ECO:0000256" key="2">
    <source>
        <dbReference type="SAM" id="Phobius"/>
    </source>
</evidence>
<keyword evidence="2" id="KW-1133">Transmembrane helix</keyword>